<dbReference type="InterPro" id="IPR025739">
    <property type="entry name" value="FAM110_N"/>
</dbReference>
<organism evidence="4 5">
    <name type="scientific">Paramormyrops kingsleyae</name>
    <dbReference type="NCBI Taxonomy" id="1676925"/>
    <lineage>
        <taxon>Eukaryota</taxon>
        <taxon>Metazoa</taxon>
        <taxon>Chordata</taxon>
        <taxon>Craniata</taxon>
        <taxon>Vertebrata</taxon>
        <taxon>Euteleostomi</taxon>
        <taxon>Actinopterygii</taxon>
        <taxon>Neopterygii</taxon>
        <taxon>Teleostei</taxon>
        <taxon>Osteoglossocephala</taxon>
        <taxon>Osteoglossomorpha</taxon>
        <taxon>Osteoglossiformes</taxon>
        <taxon>Mormyridae</taxon>
        <taxon>Paramormyrops</taxon>
    </lineage>
</organism>
<evidence type="ECO:0000259" key="2">
    <source>
        <dbReference type="Pfam" id="PF14160"/>
    </source>
</evidence>
<dbReference type="AlphaFoldDB" id="A0A3B3RU21"/>
<dbReference type="Pfam" id="PF14161">
    <property type="entry name" value="FAM110_N"/>
    <property type="match status" value="1"/>
</dbReference>
<reference evidence="4" key="2">
    <citation type="submission" date="2025-09" db="UniProtKB">
        <authorList>
            <consortium name="Ensembl"/>
        </authorList>
    </citation>
    <scope>IDENTIFICATION</scope>
</reference>
<name>A0A3B3RU21_9TELE</name>
<dbReference type="PANTHER" id="PTHR14758">
    <property type="entry name" value="AGAP005440-PA"/>
    <property type="match status" value="1"/>
</dbReference>
<reference evidence="4" key="1">
    <citation type="submission" date="2025-08" db="UniProtKB">
        <authorList>
            <consortium name="Ensembl"/>
        </authorList>
    </citation>
    <scope>IDENTIFICATION</scope>
</reference>
<protein>
    <submittedName>
        <fullName evidence="4">Family with sequence similarity 110 member C</fullName>
    </submittedName>
</protein>
<dbReference type="InterPro" id="IPR025741">
    <property type="entry name" value="FAM110_C"/>
</dbReference>
<evidence type="ECO:0000313" key="5">
    <source>
        <dbReference type="Proteomes" id="UP000261540"/>
    </source>
</evidence>
<keyword evidence="5" id="KW-1185">Reference proteome</keyword>
<dbReference type="Ensembl" id="ENSPKIT00000001980.1">
    <property type="protein sequence ID" value="ENSPKIP00000021345.1"/>
    <property type="gene ID" value="ENSPKIG00000005792.1"/>
</dbReference>
<sequence length="303" mass="34361">MFYLLKSPGYLRKQLELEGDVKNQRSAVEMLAESKSRYVKCHQVIKSDPMDHTDSYTGGTDGISNGIHKRCFNNYAAQGIVRRSSSKRQRPDSLLIYRQKSELVKGPANGNPTESLIKRLFLSSTKDKMGDQPETPVNLLNEKIHTKCTETTMHHQRILEHKSPTFISEVRKADGDTDVHRKGVFRSYSDVSSRYSKHVADFETFFRFCGLGADVVESLGMENFSARSGEISARIRSISQSTLNDEFTRENCKSNGLLQEDLDKSVPQGLSVVERNARIIKWLYSCSNARQSGRVLPHYESEL</sequence>
<feature type="domain" description="Centrosome-associated FAM110 C-terminal" evidence="2">
    <location>
        <begin position="182"/>
        <end position="289"/>
    </location>
</feature>
<dbReference type="Pfam" id="PF14160">
    <property type="entry name" value="FAM110_C"/>
    <property type="match status" value="1"/>
</dbReference>
<comment type="similarity">
    <text evidence="1">Belongs to the FAM110 family.</text>
</comment>
<proteinExistence type="inferred from homology"/>
<dbReference type="GeneTree" id="ENSGT00950000183056"/>
<dbReference type="PANTHER" id="PTHR14758:SF5">
    <property type="entry name" value="PROTEIN FAM110C"/>
    <property type="match status" value="1"/>
</dbReference>
<dbReference type="InterPro" id="IPR025740">
    <property type="entry name" value="FAM110"/>
</dbReference>
<dbReference type="Proteomes" id="UP000261540">
    <property type="component" value="Unplaced"/>
</dbReference>
<accession>A0A3B3RU21</accession>
<evidence type="ECO:0000313" key="4">
    <source>
        <dbReference type="Ensembl" id="ENSPKIP00000021345.1"/>
    </source>
</evidence>
<evidence type="ECO:0000259" key="3">
    <source>
        <dbReference type="Pfam" id="PF14161"/>
    </source>
</evidence>
<evidence type="ECO:0000256" key="1">
    <source>
        <dbReference type="ARBA" id="ARBA00010576"/>
    </source>
</evidence>
<dbReference type="STRING" id="1676925.ENSPKIP00000021345"/>
<feature type="domain" description="Centrosome-associated FAM110 N-terminal" evidence="3">
    <location>
        <begin position="4"/>
        <end position="47"/>
    </location>
</feature>